<reference evidence="2" key="1">
    <citation type="submission" date="2022-04" db="EMBL/GenBank/DDBJ databases">
        <title>Carnegiea gigantea Genome sequencing and assembly v2.</title>
        <authorList>
            <person name="Copetti D."/>
            <person name="Sanderson M.J."/>
            <person name="Burquez A."/>
            <person name="Wojciechowski M.F."/>
        </authorList>
    </citation>
    <scope>NUCLEOTIDE SEQUENCE</scope>
    <source>
        <strain evidence="2">SGP5-SGP5p</strain>
        <tissue evidence="2">Aerial part</tissue>
    </source>
</reference>
<dbReference type="OrthoDB" id="998068at2759"/>
<gene>
    <name evidence="2" type="ORF">Cgig2_004333</name>
</gene>
<dbReference type="AlphaFoldDB" id="A0A9Q1Q9I1"/>
<evidence type="ECO:0000313" key="2">
    <source>
        <dbReference type="EMBL" id="KAJ8433201.1"/>
    </source>
</evidence>
<feature type="region of interest" description="Disordered" evidence="1">
    <location>
        <begin position="151"/>
        <end position="173"/>
    </location>
</feature>
<proteinExistence type="predicted"/>
<evidence type="ECO:0000256" key="1">
    <source>
        <dbReference type="SAM" id="MobiDB-lite"/>
    </source>
</evidence>
<accession>A0A9Q1Q9I1</accession>
<sequence length="368" mass="41626">MQNSDGLKDPKSTSGNQEEQQNERIMKGDFNAEFKKWLNGSLVCTSEEPKDLRALATVLISDFRQCTKICSLSKFKFILTFPSIEQMEGVLGRVLCLGKSIDNSDSFEFESMKVLIDTDILRTINREIVMLKNCAQRGWFYCTGYSEGHTTSTSSMEAMDSNHEEKDDDLASDDDVACSELRRNDKMARTTEEEAVQETSNFEIDLENVEGNGKFGGRYNGNINSNTRTNTVCFSQNGYSEEILKLEQDLPPLEGQNQEESDSLSQALGFESPIKLDLAIHEAMEKSKEGKKTTKRSKRILEESKRTLNKRRRVSTSSGNTSERKEYLKIGKLLGMTVIENENAASKRITRSLKKSKIIIEHNNKDLI</sequence>
<dbReference type="EMBL" id="JAKOGI010000554">
    <property type="protein sequence ID" value="KAJ8433201.1"/>
    <property type="molecule type" value="Genomic_DNA"/>
</dbReference>
<protein>
    <submittedName>
        <fullName evidence="2">Uncharacterized protein</fullName>
    </submittedName>
</protein>
<comment type="caution">
    <text evidence="2">The sequence shown here is derived from an EMBL/GenBank/DDBJ whole genome shotgun (WGS) entry which is preliminary data.</text>
</comment>
<dbReference type="Proteomes" id="UP001153076">
    <property type="component" value="Unassembled WGS sequence"/>
</dbReference>
<name>A0A9Q1Q9I1_9CARY</name>
<evidence type="ECO:0000313" key="3">
    <source>
        <dbReference type="Proteomes" id="UP001153076"/>
    </source>
</evidence>
<organism evidence="2 3">
    <name type="scientific">Carnegiea gigantea</name>
    <dbReference type="NCBI Taxonomy" id="171969"/>
    <lineage>
        <taxon>Eukaryota</taxon>
        <taxon>Viridiplantae</taxon>
        <taxon>Streptophyta</taxon>
        <taxon>Embryophyta</taxon>
        <taxon>Tracheophyta</taxon>
        <taxon>Spermatophyta</taxon>
        <taxon>Magnoliopsida</taxon>
        <taxon>eudicotyledons</taxon>
        <taxon>Gunneridae</taxon>
        <taxon>Pentapetalae</taxon>
        <taxon>Caryophyllales</taxon>
        <taxon>Cactineae</taxon>
        <taxon>Cactaceae</taxon>
        <taxon>Cactoideae</taxon>
        <taxon>Echinocereeae</taxon>
        <taxon>Carnegiea</taxon>
    </lineage>
</organism>
<feature type="compositionally biased region" description="Basic and acidic residues" evidence="1">
    <location>
        <begin position="1"/>
        <end position="11"/>
    </location>
</feature>
<keyword evidence="3" id="KW-1185">Reference proteome</keyword>
<feature type="region of interest" description="Disordered" evidence="1">
    <location>
        <begin position="1"/>
        <end position="23"/>
    </location>
</feature>